<evidence type="ECO:0000256" key="1">
    <source>
        <dbReference type="ARBA" id="ARBA00004286"/>
    </source>
</evidence>
<keyword evidence="13" id="KW-1185">Reference proteome</keyword>
<keyword evidence="8" id="KW-0498">Mitosis</keyword>
<comment type="caution">
    <text evidence="12">The sequence shown here is derived from an EMBL/GenBank/DDBJ whole genome shotgun (WGS) entry which is preliminary data.</text>
</comment>
<dbReference type="GO" id="GO:0000796">
    <property type="term" value="C:condensin complex"/>
    <property type="evidence" value="ECO:0007669"/>
    <property type="project" value="InterPro"/>
</dbReference>
<feature type="region of interest" description="Disordered" evidence="11">
    <location>
        <begin position="349"/>
        <end position="458"/>
    </location>
</feature>
<evidence type="ECO:0000256" key="4">
    <source>
        <dbReference type="ARBA" id="ARBA00016065"/>
    </source>
</evidence>
<proteinExistence type="inferred from homology"/>
<evidence type="ECO:0000256" key="6">
    <source>
        <dbReference type="ARBA" id="ARBA00022490"/>
    </source>
</evidence>
<accession>A0A8J4F6S1</accession>
<dbReference type="InterPro" id="IPR022816">
    <property type="entry name" value="Condensin_barren_su2"/>
</dbReference>
<keyword evidence="9" id="KW-0226">DNA condensation</keyword>
<dbReference type="GO" id="GO:0051301">
    <property type="term" value="P:cell division"/>
    <property type="evidence" value="ECO:0007669"/>
    <property type="project" value="UniProtKB-KW"/>
</dbReference>
<evidence type="ECO:0000313" key="12">
    <source>
        <dbReference type="EMBL" id="GIL62500.1"/>
    </source>
</evidence>
<feature type="region of interest" description="Disordered" evidence="11">
    <location>
        <begin position="492"/>
        <end position="516"/>
    </location>
</feature>
<name>A0A8J4F6S1_9CHLO</name>
<keyword evidence="10" id="KW-0131">Cell cycle</keyword>
<reference evidence="12" key="1">
    <citation type="journal article" date="2021" name="Proc. Natl. Acad. Sci. U.S.A.">
        <title>Three genomes in the algal genus Volvox reveal the fate of a haploid sex-determining region after a transition to homothallism.</title>
        <authorList>
            <person name="Yamamoto K."/>
            <person name="Hamaji T."/>
            <person name="Kawai-Toyooka H."/>
            <person name="Matsuzaki R."/>
            <person name="Takahashi F."/>
            <person name="Nishimura Y."/>
            <person name="Kawachi M."/>
            <person name="Noguchi H."/>
            <person name="Minakuchi Y."/>
            <person name="Umen J.G."/>
            <person name="Toyoda A."/>
            <person name="Nozaki H."/>
        </authorList>
    </citation>
    <scope>NUCLEOTIDE SEQUENCE</scope>
    <source>
        <strain evidence="12">NIES-3780</strain>
    </source>
</reference>
<comment type="similarity">
    <text evidence="3">Belongs to the CND2 (condensin subunit 2) family.</text>
</comment>
<dbReference type="GO" id="GO:0003682">
    <property type="term" value="F:chromatin binding"/>
    <property type="evidence" value="ECO:0007669"/>
    <property type="project" value="TreeGrafter"/>
</dbReference>
<evidence type="ECO:0000256" key="3">
    <source>
        <dbReference type="ARBA" id="ARBA00009471"/>
    </source>
</evidence>
<feature type="compositionally biased region" description="Polar residues" evidence="11">
    <location>
        <begin position="357"/>
        <end position="376"/>
    </location>
</feature>
<dbReference type="AlphaFoldDB" id="A0A8J4F6S1"/>
<evidence type="ECO:0000256" key="8">
    <source>
        <dbReference type="ARBA" id="ARBA00022776"/>
    </source>
</evidence>
<gene>
    <name evidence="12" type="ORF">Vafri_16714</name>
</gene>
<feature type="region of interest" description="Disordered" evidence="11">
    <location>
        <begin position="135"/>
        <end position="170"/>
    </location>
</feature>
<dbReference type="Proteomes" id="UP000747399">
    <property type="component" value="Unassembled WGS sequence"/>
</dbReference>
<evidence type="ECO:0000256" key="9">
    <source>
        <dbReference type="ARBA" id="ARBA00023067"/>
    </source>
</evidence>
<evidence type="ECO:0000256" key="7">
    <source>
        <dbReference type="ARBA" id="ARBA00022618"/>
    </source>
</evidence>
<evidence type="ECO:0000313" key="13">
    <source>
        <dbReference type="Proteomes" id="UP000747399"/>
    </source>
</evidence>
<dbReference type="EMBL" id="BNCO01000051">
    <property type="protein sequence ID" value="GIL62500.1"/>
    <property type="molecule type" value="Genomic_DNA"/>
</dbReference>
<dbReference type="PANTHER" id="PTHR13108:SF9">
    <property type="entry name" value="CONDENSIN COMPLEX SUBUNIT 2"/>
    <property type="match status" value="1"/>
</dbReference>
<sequence>MERMEVDDMELDADDMEVDQSRRKHAAQKLVNRLGAVGGAIDKAMTEVQARDILRQATELSCGNKISVNNAFDLLGIDALRTLVFSSKSRDSVRCNEGQFFQSAGFGLEAGTKIYCKRVDAVYNLANSINYGQAAPTANDDDGDGQDQDGEGGMQEGGGEDGGKCAAKSKKRQSAASAEATLAEDAELKQRIKEPTFDADPFFVRTSRLIDENSPQGLLLHNLPVFISSDIAFDSSIRPQALLEQARENASVAGLANDVMVDLTQLPTVHECLAAAVSAIASISPGIERMCALLQPRQDCPGLNGARDIDPEQLMGRAWAANEGARAEEIRRATERHGVIQAENMMDVDMDDGAGMNQNDAGFQGIGSENRSQQSNWDDDDGGVGDGGAEGTSYGGYGLDGAGYGMDGSDDGDDDNLPDGPGDSQREGVDNDFNNPHVARLRGSGEAGDDQGGSDDESSLLSLLDRAANNQAGSSAAMQSSWWKSLARKATAAGAKPRARKSKPEPEPLDWRASPQPQLEAVQLHVYKTARRDASAKLCLTPEEPSRLDALHCYFSAAPAVANLDLHVRGCGASVLAKAGGQAPMCSVKETWRMLLLADYQRDRQLRRGVARKSMGNGLATTAMPGGPHLDGPLASGTDGQCTPPDGGEECNTAWQHDDRGGFDDAGHSDAGADGGYYDDDDDDTGAGGSDGEPVVHYSTQDVRGPTLEELLQPPRRVRRLAVKYDKTAGVADVATLKTKIEVSLREVAASSASKRRLSAPLDPSPLSFQTVLDQVSAHALGKAGGMSTPRAPGKSPGSFLTGVSTHLAFICLLHLANEKGLALRNSEQLDALIITGLGDLAAPR</sequence>
<feature type="compositionally biased region" description="Basic and acidic residues" evidence="11">
    <location>
        <begin position="656"/>
        <end position="668"/>
    </location>
</feature>
<dbReference type="GO" id="GO:0005737">
    <property type="term" value="C:cytoplasm"/>
    <property type="evidence" value="ECO:0007669"/>
    <property type="project" value="UniProtKB-SubCell"/>
</dbReference>
<feature type="region of interest" description="Disordered" evidence="11">
    <location>
        <begin position="617"/>
        <end position="702"/>
    </location>
</feature>
<evidence type="ECO:0000256" key="11">
    <source>
        <dbReference type="SAM" id="MobiDB-lite"/>
    </source>
</evidence>
<keyword evidence="7" id="KW-0132">Cell division</keyword>
<evidence type="ECO:0000256" key="5">
    <source>
        <dbReference type="ARBA" id="ARBA00022454"/>
    </source>
</evidence>
<dbReference type="Pfam" id="PF05786">
    <property type="entry name" value="Cnd2"/>
    <property type="match status" value="2"/>
</dbReference>
<comment type="subcellular location">
    <subcellularLocation>
        <location evidence="1">Chromosome</location>
    </subcellularLocation>
    <subcellularLocation>
        <location evidence="2">Cytoplasm</location>
    </subcellularLocation>
</comment>
<protein>
    <recommendedName>
        <fullName evidence="4">Condensin complex subunit 2</fullName>
    </recommendedName>
</protein>
<feature type="compositionally biased region" description="Acidic residues" evidence="11">
    <location>
        <begin position="139"/>
        <end position="150"/>
    </location>
</feature>
<feature type="compositionally biased region" description="Acidic residues" evidence="11">
    <location>
        <begin position="447"/>
        <end position="458"/>
    </location>
</feature>
<keyword evidence="5" id="KW-0158">Chromosome</keyword>
<evidence type="ECO:0000256" key="10">
    <source>
        <dbReference type="ARBA" id="ARBA00023306"/>
    </source>
</evidence>
<evidence type="ECO:0000256" key="2">
    <source>
        <dbReference type="ARBA" id="ARBA00004496"/>
    </source>
</evidence>
<feature type="compositionally biased region" description="Gly residues" evidence="11">
    <location>
        <begin position="384"/>
        <end position="406"/>
    </location>
</feature>
<dbReference type="GO" id="GO:0007076">
    <property type="term" value="P:mitotic chromosome condensation"/>
    <property type="evidence" value="ECO:0007669"/>
    <property type="project" value="InterPro"/>
</dbReference>
<organism evidence="12 13">
    <name type="scientific">Volvox africanus</name>
    <dbReference type="NCBI Taxonomy" id="51714"/>
    <lineage>
        <taxon>Eukaryota</taxon>
        <taxon>Viridiplantae</taxon>
        <taxon>Chlorophyta</taxon>
        <taxon>core chlorophytes</taxon>
        <taxon>Chlorophyceae</taxon>
        <taxon>CS clade</taxon>
        <taxon>Chlamydomonadales</taxon>
        <taxon>Volvocaceae</taxon>
        <taxon>Volvox</taxon>
    </lineage>
</organism>
<feature type="compositionally biased region" description="Acidic residues" evidence="11">
    <location>
        <begin position="408"/>
        <end position="417"/>
    </location>
</feature>
<dbReference type="PANTHER" id="PTHR13108">
    <property type="entry name" value="CONDENSIN COMPLEX SUBUNIT 2"/>
    <property type="match status" value="1"/>
</dbReference>
<keyword evidence="6" id="KW-0963">Cytoplasm</keyword>